<accession>A0AC35FZN9</accession>
<dbReference type="Proteomes" id="UP000887580">
    <property type="component" value="Unplaced"/>
</dbReference>
<protein>
    <submittedName>
        <fullName evidence="2">Claspin</fullName>
    </submittedName>
</protein>
<reference evidence="2" key="1">
    <citation type="submission" date="2022-11" db="UniProtKB">
        <authorList>
            <consortium name="WormBaseParasite"/>
        </authorList>
    </citation>
    <scope>IDENTIFICATION</scope>
</reference>
<organism evidence="1 2">
    <name type="scientific">Panagrolaimus sp. PS1159</name>
    <dbReference type="NCBI Taxonomy" id="55785"/>
    <lineage>
        <taxon>Eukaryota</taxon>
        <taxon>Metazoa</taxon>
        <taxon>Ecdysozoa</taxon>
        <taxon>Nematoda</taxon>
        <taxon>Chromadorea</taxon>
        <taxon>Rhabditida</taxon>
        <taxon>Tylenchina</taxon>
        <taxon>Panagrolaimomorpha</taxon>
        <taxon>Panagrolaimoidea</taxon>
        <taxon>Panagrolaimidae</taxon>
        <taxon>Panagrolaimus</taxon>
    </lineage>
</organism>
<evidence type="ECO:0000313" key="1">
    <source>
        <dbReference type="Proteomes" id="UP000887580"/>
    </source>
</evidence>
<dbReference type="WBParaSite" id="PS1159_v2.g21982.t1">
    <property type="protein sequence ID" value="PS1159_v2.g21982.t1"/>
    <property type="gene ID" value="PS1159_v2.g21982"/>
</dbReference>
<sequence>MTESDYTPILSPSAAENNENQKPALTNKEKLKEKLRLLGKLRPLNISKPRNGEIVLETVEPKKEEIDDAATKWIMNKVDLKEAPILITKSPKTTTKKRVISKQNALKKELQEKLKIKRKDEQEERYIVYNADNEIVDDEEEEDFGDVDVLSDVEEKANELKKPKIMVNEDEEIIEDNDSDAVEDEEDPITDEEEEEEEDDEEEKPKNQFIDDEASDDSEEEEEDGKVKKVVPSRILLSDDEDDEVEEKEKTVPPSEPQTPTFEKPNISTELNETPESTSQIVYPKCLTQCLEPYTGQIAPIEPDPSQRSICLDTQADKDELMMLCSGTFGTQKSDQTLCSKFEKYDVRDFLSDSSPLPDTQSQSQDIQKINSLERLSLDPVIPDSLDTVNETQKRIDAIYDAFNNAEDSMDGGEISFSDSEYEPTVRKRKIVVYSDDEEEIQQSQPKHPKIFDFDDSDIEESMDVSNIPSFSKPSNSIVVDFDDVFTTEDTSNNPGFTEDIQSEENTRGADMDDERDVDEYGSEIGDDDEEDIPPNKMLSKFVDDEASLSGDDVGDDPDDEDIDDTLDDYELDEADKEEYDAEEVRNGLVGHHLKHMMNEDERQLYRLQQKYFVDGDLSGAGNMDRSFRYRMRKEITDEDWEKLVKLNPVLAKAESDDENDEDILTKKKSFEFKKWRHEKTADDDDLLTDDFDSPLFSLGKKAMNKPASKVSTKSSSVAIGSLLNNPSSLGLLMKETVTETRTNALFTVIKKH</sequence>
<name>A0AC35FZN9_9BILA</name>
<evidence type="ECO:0000313" key="2">
    <source>
        <dbReference type="WBParaSite" id="PS1159_v2.g21982.t1"/>
    </source>
</evidence>
<proteinExistence type="predicted"/>